<dbReference type="InterPro" id="IPR000626">
    <property type="entry name" value="Ubiquitin-like_dom"/>
</dbReference>
<protein>
    <recommendedName>
        <fullName evidence="1">Ubiquitin-like domain-containing protein</fullName>
    </recommendedName>
</protein>
<sequence>MNYTIIEHDRSIDNDFNVIYVKMLTGEILMIKTELSETIESIKKKIRDIKKCSTEPARLLFAGKHLLDQYTLNDYHVQAGAILHSVYPLCGGMQIFVKYGWSPAITLEVNPRDTIEHVKTKLQDEEGIPADQQRLVCKGEELESSRTLSDYKIEKESTMHLVIRRSEGMLIFFKTLTGTVFIYELEPSDTVAYIKAKIEHDISIALRQQKLILAGKTLHNDQTLSYYNIQKGTTICFVIGGAGCVSFHVKLPSGRNIELMMSPGFTTIEEVKSIIERQEGIPLYQQRLVFQGKLLENRRIVSDYDIDFDNTVFLFHLGSGSMQIFVETPTVKTLTLQADPSDTIKSVKRNITDIQHIRAEDQKLVFDGKQLDDDKTLLDYRIKHKSKLHLFIPDEVQIYVKRQIGKIITLTVRPSDFIEDVKKKIKIAGHKKHLLFANIELEDDRTLSDYNIGHESTLELIIPEIIQVYVKKLTGEIITLVVRSSDTIKNVKLKLSQRGHIPVNEQKLIFAGSELQDQRQLAEHNIRHNSTLELWLRD</sequence>
<feature type="domain" description="Ubiquitin-like" evidence="1">
    <location>
        <begin position="169"/>
        <end position="239"/>
    </location>
</feature>
<gene>
    <name evidence="2" type="ORF">FME351_LOCUS8152</name>
    <name evidence="3" type="ORF">TSG867_LOCUS12247</name>
</gene>
<dbReference type="Proteomes" id="UP000663862">
    <property type="component" value="Unassembled WGS sequence"/>
</dbReference>
<evidence type="ECO:0000313" key="2">
    <source>
        <dbReference type="EMBL" id="CAF3390998.1"/>
    </source>
</evidence>
<feature type="domain" description="Ubiquitin-like" evidence="1">
    <location>
        <begin position="19"/>
        <end position="92"/>
    </location>
</feature>
<proteinExistence type="predicted"/>
<reference evidence="2" key="1">
    <citation type="submission" date="2021-02" db="EMBL/GenBank/DDBJ databases">
        <authorList>
            <person name="Nowell W R."/>
        </authorList>
    </citation>
    <scope>NUCLEOTIDE SEQUENCE</scope>
</reference>
<comment type="caution">
    <text evidence="2">The sequence shown here is derived from an EMBL/GenBank/DDBJ whole genome shotgun (WGS) entry which is preliminary data.</text>
</comment>
<dbReference type="Gene3D" id="3.10.20.90">
    <property type="entry name" value="Phosphatidylinositol 3-kinase Catalytic Subunit, Chain A, domain 1"/>
    <property type="match status" value="7"/>
</dbReference>
<dbReference type="InterPro" id="IPR050158">
    <property type="entry name" value="Ubiquitin_ubiquitin-like"/>
</dbReference>
<dbReference type="SMART" id="SM00213">
    <property type="entry name" value="UBQ"/>
    <property type="match status" value="7"/>
</dbReference>
<dbReference type="EMBL" id="CAJOBQ010000612">
    <property type="protein sequence ID" value="CAF4390630.1"/>
    <property type="molecule type" value="Genomic_DNA"/>
</dbReference>
<name>A0A817ZDW3_9BILA</name>
<dbReference type="AlphaFoldDB" id="A0A817ZDW3"/>
<dbReference type="FunFam" id="3.10.20.90:FF:000160">
    <property type="entry name" value="Polyubiquitin-C"/>
    <property type="match status" value="1"/>
</dbReference>
<dbReference type="Pfam" id="PF00240">
    <property type="entry name" value="ubiquitin"/>
    <property type="match status" value="7"/>
</dbReference>
<dbReference type="PANTHER" id="PTHR10666">
    <property type="entry name" value="UBIQUITIN"/>
    <property type="match status" value="1"/>
</dbReference>
<evidence type="ECO:0000259" key="1">
    <source>
        <dbReference type="PROSITE" id="PS50053"/>
    </source>
</evidence>
<accession>A0A817ZDW3</accession>
<dbReference type="EMBL" id="CAJNYU010000790">
    <property type="protein sequence ID" value="CAF3390998.1"/>
    <property type="molecule type" value="Genomic_DNA"/>
</dbReference>
<dbReference type="Proteomes" id="UP000663869">
    <property type="component" value="Unassembled WGS sequence"/>
</dbReference>
<feature type="domain" description="Ubiquitin-like" evidence="1">
    <location>
        <begin position="322"/>
        <end position="390"/>
    </location>
</feature>
<feature type="domain" description="Ubiquitin-like" evidence="1">
    <location>
        <begin position="396"/>
        <end position="462"/>
    </location>
</feature>
<feature type="domain" description="Ubiquitin-like" evidence="1">
    <location>
        <begin position="93"/>
        <end position="168"/>
    </location>
</feature>
<feature type="domain" description="Ubiquitin-like" evidence="1">
    <location>
        <begin position="245"/>
        <end position="321"/>
    </location>
</feature>
<evidence type="ECO:0000313" key="4">
    <source>
        <dbReference type="Proteomes" id="UP000663869"/>
    </source>
</evidence>
<feature type="domain" description="Ubiquitin-like" evidence="1">
    <location>
        <begin position="466"/>
        <end position="538"/>
    </location>
</feature>
<dbReference type="SUPFAM" id="SSF54236">
    <property type="entry name" value="Ubiquitin-like"/>
    <property type="match status" value="7"/>
</dbReference>
<evidence type="ECO:0000313" key="3">
    <source>
        <dbReference type="EMBL" id="CAF4390630.1"/>
    </source>
</evidence>
<dbReference type="CDD" id="cd17039">
    <property type="entry name" value="Ubl_ubiquitin_like"/>
    <property type="match status" value="1"/>
</dbReference>
<dbReference type="InterPro" id="IPR019956">
    <property type="entry name" value="Ubiquitin_dom"/>
</dbReference>
<organism evidence="2 4">
    <name type="scientific">Rotaria socialis</name>
    <dbReference type="NCBI Taxonomy" id="392032"/>
    <lineage>
        <taxon>Eukaryota</taxon>
        <taxon>Metazoa</taxon>
        <taxon>Spiralia</taxon>
        <taxon>Gnathifera</taxon>
        <taxon>Rotifera</taxon>
        <taxon>Eurotatoria</taxon>
        <taxon>Bdelloidea</taxon>
        <taxon>Philodinida</taxon>
        <taxon>Philodinidae</taxon>
        <taxon>Rotaria</taxon>
    </lineage>
</organism>
<dbReference type="PROSITE" id="PS50053">
    <property type="entry name" value="UBIQUITIN_2"/>
    <property type="match status" value="7"/>
</dbReference>
<dbReference type="PRINTS" id="PR00348">
    <property type="entry name" value="UBIQUITIN"/>
</dbReference>
<dbReference type="InterPro" id="IPR029071">
    <property type="entry name" value="Ubiquitin-like_domsf"/>
</dbReference>